<evidence type="ECO:0000313" key="2">
    <source>
        <dbReference type="EMBL" id="EPT01882.1"/>
    </source>
</evidence>
<reference evidence="2 3" key="1">
    <citation type="journal article" date="2012" name="Science">
        <title>The Paleozoic origin of enzymatic lignin decomposition reconstructed from 31 fungal genomes.</title>
        <authorList>
            <person name="Floudas D."/>
            <person name="Binder M."/>
            <person name="Riley R."/>
            <person name="Barry K."/>
            <person name="Blanchette R.A."/>
            <person name="Henrissat B."/>
            <person name="Martinez A.T."/>
            <person name="Otillar R."/>
            <person name="Spatafora J.W."/>
            <person name="Yadav J.S."/>
            <person name="Aerts A."/>
            <person name="Benoit I."/>
            <person name="Boyd A."/>
            <person name="Carlson A."/>
            <person name="Copeland A."/>
            <person name="Coutinho P.M."/>
            <person name="de Vries R.P."/>
            <person name="Ferreira P."/>
            <person name="Findley K."/>
            <person name="Foster B."/>
            <person name="Gaskell J."/>
            <person name="Glotzer D."/>
            <person name="Gorecki P."/>
            <person name="Heitman J."/>
            <person name="Hesse C."/>
            <person name="Hori C."/>
            <person name="Igarashi K."/>
            <person name="Jurgens J.A."/>
            <person name="Kallen N."/>
            <person name="Kersten P."/>
            <person name="Kohler A."/>
            <person name="Kuees U."/>
            <person name="Kumar T.K.A."/>
            <person name="Kuo A."/>
            <person name="LaButti K."/>
            <person name="Larrondo L.F."/>
            <person name="Lindquist E."/>
            <person name="Ling A."/>
            <person name="Lombard V."/>
            <person name="Lucas S."/>
            <person name="Lundell T."/>
            <person name="Martin R."/>
            <person name="McLaughlin D.J."/>
            <person name="Morgenstern I."/>
            <person name="Morin E."/>
            <person name="Murat C."/>
            <person name="Nagy L.G."/>
            <person name="Nolan M."/>
            <person name="Ohm R.A."/>
            <person name="Patyshakuliyeva A."/>
            <person name="Rokas A."/>
            <person name="Ruiz-Duenas F.J."/>
            <person name="Sabat G."/>
            <person name="Salamov A."/>
            <person name="Samejima M."/>
            <person name="Schmutz J."/>
            <person name="Slot J.C."/>
            <person name="St John F."/>
            <person name="Stenlid J."/>
            <person name="Sun H."/>
            <person name="Sun S."/>
            <person name="Syed K."/>
            <person name="Tsang A."/>
            <person name="Wiebenga A."/>
            <person name="Young D."/>
            <person name="Pisabarro A."/>
            <person name="Eastwood D.C."/>
            <person name="Martin F."/>
            <person name="Cullen D."/>
            <person name="Grigoriev I.V."/>
            <person name="Hibbett D.S."/>
        </authorList>
    </citation>
    <scope>NUCLEOTIDE SEQUENCE</scope>
    <source>
        <strain evidence="3">FP-58527</strain>
    </source>
</reference>
<evidence type="ECO:0000256" key="1">
    <source>
        <dbReference type="SAM" id="MobiDB-lite"/>
    </source>
</evidence>
<organism evidence="2 3">
    <name type="scientific">Fomitopsis schrenkii</name>
    <name type="common">Brown rot fungus</name>
    <dbReference type="NCBI Taxonomy" id="2126942"/>
    <lineage>
        <taxon>Eukaryota</taxon>
        <taxon>Fungi</taxon>
        <taxon>Dikarya</taxon>
        <taxon>Basidiomycota</taxon>
        <taxon>Agaricomycotina</taxon>
        <taxon>Agaricomycetes</taxon>
        <taxon>Polyporales</taxon>
        <taxon>Fomitopsis</taxon>
    </lineage>
</organism>
<dbReference type="HOGENOM" id="CLU_1562902_0_0_1"/>
<accession>S8EA62</accession>
<gene>
    <name evidence="2" type="ORF">FOMPIDRAFT_91935</name>
</gene>
<dbReference type="AlphaFoldDB" id="S8EA62"/>
<protein>
    <submittedName>
        <fullName evidence="2">Uncharacterized protein</fullName>
    </submittedName>
</protein>
<proteinExistence type="predicted"/>
<dbReference type="InParanoid" id="S8EA62"/>
<feature type="region of interest" description="Disordered" evidence="1">
    <location>
        <begin position="1"/>
        <end position="22"/>
    </location>
</feature>
<dbReference type="Proteomes" id="UP000015241">
    <property type="component" value="Unassembled WGS sequence"/>
</dbReference>
<keyword evidence="3" id="KW-1185">Reference proteome</keyword>
<sequence>MSDACDPPQPASTPLSLDARPSPFAPPSDIAPIMDLSLCACNHGQYKVAGAPCADQITCTACLQCAMLALPVLPSYSAPGTDLYPSPDVPLPVPNIDGWLRAMSALPALEPTSADRDSIASVSGSDMPYDPRVLETYALWHDLAGARAYSRPARGEWEDDIPLSADSALAA</sequence>
<name>S8EA62_FOMSC</name>
<dbReference type="EMBL" id="KE504139">
    <property type="protein sequence ID" value="EPT01882.1"/>
    <property type="molecule type" value="Genomic_DNA"/>
</dbReference>
<evidence type="ECO:0000313" key="3">
    <source>
        <dbReference type="Proteomes" id="UP000015241"/>
    </source>
</evidence>